<dbReference type="AlphaFoldDB" id="A0A941F6C4"/>
<evidence type="ECO:0000313" key="2">
    <source>
        <dbReference type="EMBL" id="MBR8537648.1"/>
    </source>
</evidence>
<protein>
    <recommendedName>
        <fullName evidence="1">DUF5675 domain-containing protein</fullName>
    </recommendedName>
</protein>
<organism evidence="2 3">
    <name type="scientific">Carboxylicivirga sediminis</name>
    <dbReference type="NCBI Taxonomy" id="2006564"/>
    <lineage>
        <taxon>Bacteria</taxon>
        <taxon>Pseudomonadati</taxon>
        <taxon>Bacteroidota</taxon>
        <taxon>Bacteroidia</taxon>
        <taxon>Marinilabiliales</taxon>
        <taxon>Marinilabiliaceae</taxon>
        <taxon>Carboxylicivirga</taxon>
    </lineage>
</organism>
<comment type="caution">
    <text evidence="2">The sequence shown here is derived from an EMBL/GenBank/DDBJ whole genome shotgun (WGS) entry which is preliminary data.</text>
</comment>
<gene>
    <name evidence="2" type="ORF">KDU71_18910</name>
</gene>
<proteinExistence type="predicted"/>
<reference evidence="2" key="2">
    <citation type="submission" date="2021-04" db="EMBL/GenBank/DDBJ databases">
        <authorList>
            <person name="Zhang T."/>
            <person name="Zhang Y."/>
            <person name="Lu D."/>
            <person name="Zuo D."/>
            <person name="Du Z."/>
        </authorList>
    </citation>
    <scope>NUCLEOTIDE SEQUENCE</scope>
    <source>
        <strain evidence="2">JR1</strain>
    </source>
</reference>
<dbReference type="Proteomes" id="UP000679220">
    <property type="component" value="Unassembled WGS sequence"/>
</dbReference>
<dbReference type="Pfam" id="PF18925">
    <property type="entry name" value="DUF5675"/>
    <property type="match status" value="1"/>
</dbReference>
<sequence>MKLTVVRYASSTDSTLGMLLIDGVFECYTLEDEHRDVKKMHETRIDAGTYKLQLRTHGRHHTDYLQKYGADWHYGMLQVMNVPKFTDILIHIGNTDDDTSGCLLVGDEVNNNAIQSGKVKNSTQAYVRMYPKVANALISGEEVTITYLDNVPISKNLTSGSPTVIPHIEQGQPKVVNTTKLNFREVPKGPLLGVLNENTQVIVKQTKMGWSKVMVEGWLSDRFLR</sequence>
<dbReference type="Gene3D" id="2.30.30.40">
    <property type="entry name" value="SH3 Domains"/>
    <property type="match status" value="1"/>
</dbReference>
<dbReference type="EMBL" id="JAGTAR010000037">
    <property type="protein sequence ID" value="MBR8537648.1"/>
    <property type="molecule type" value="Genomic_DNA"/>
</dbReference>
<evidence type="ECO:0000259" key="1">
    <source>
        <dbReference type="Pfam" id="PF18925"/>
    </source>
</evidence>
<name>A0A941F6C4_9BACT</name>
<evidence type="ECO:0000313" key="3">
    <source>
        <dbReference type="Proteomes" id="UP000679220"/>
    </source>
</evidence>
<dbReference type="RefSeq" id="WP_212192673.1">
    <property type="nucleotide sequence ID" value="NZ_JAGTAR010000037.1"/>
</dbReference>
<reference evidence="2" key="1">
    <citation type="journal article" date="2018" name="Int. J. Syst. Evol. Microbiol.">
        <title>Carboxylicivirga sediminis sp. nov., isolated from coastal sediment.</title>
        <authorList>
            <person name="Wang F.Q."/>
            <person name="Ren L.H."/>
            <person name="Zou R.J."/>
            <person name="Sun Y.Z."/>
            <person name="Liu X.J."/>
            <person name="Jiang F."/>
            <person name="Liu L.J."/>
        </authorList>
    </citation>
    <scope>NUCLEOTIDE SEQUENCE</scope>
    <source>
        <strain evidence="2">JR1</strain>
    </source>
</reference>
<accession>A0A941F6C4</accession>
<feature type="domain" description="DUF5675" evidence="1">
    <location>
        <begin position="5"/>
        <end position="134"/>
    </location>
</feature>
<dbReference type="InterPro" id="IPR043732">
    <property type="entry name" value="DUF5675"/>
</dbReference>
<keyword evidence="3" id="KW-1185">Reference proteome</keyword>